<sequence length="150" mass="16745">MGSLREIDECVRIVDFIRHRAIVECLGSSGIQAHLSRESRPGSDELPYHADLSGKPRGCTSMGHFRYFHTKLFIQPRLTTPIQAKSVEQISTATSCTFSPNTIHIWLGNSFSLPIWLRPTSDFRLAAFFSAVSTTNSPQVTPCLMDMLMA</sequence>
<accession>A0ACB8BGV4</accession>
<protein>
    <submittedName>
        <fullName evidence="1">Uncharacterized protein</fullName>
    </submittedName>
</protein>
<evidence type="ECO:0000313" key="2">
    <source>
        <dbReference type="Proteomes" id="UP000790709"/>
    </source>
</evidence>
<gene>
    <name evidence="1" type="ORF">BV22DRAFT_495567</name>
</gene>
<organism evidence="1 2">
    <name type="scientific">Leucogyrophana mollusca</name>
    <dbReference type="NCBI Taxonomy" id="85980"/>
    <lineage>
        <taxon>Eukaryota</taxon>
        <taxon>Fungi</taxon>
        <taxon>Dikarya</taxon>
        <taxon>Basidiomycota</taxon>
        <taxon>Agaricomycotina</taxon>
        <taxon>Agaricomycetes</taxon>
        <taxon>Agaricomycetidae</taxon>
        <taxon>Boletales</taxon>
        <taxon>Boletales incertae sedis</taxon>
        <taxon>Leucogyrophana</taxon>
    </lineage>
</organism>
<comment type="caution">
    <text evidence="1">The sequence shown here is derived from an EMBL/GenBank/DDBJ whole genome shotgun (WGS) entry which is preliminary data.</text>
</comment>
<reference evidence="1" key="1">
    <citation type="journal article" date="2021" name="New Phytol.">
        <title>Evolutionary innovations through gain and loss of genes in the ectomycorrhizal Boletales.</title>
        <authorList>
            <person name="Wu G."/>
            <person name="Miyauchi S."/>
            <person name="Morin E."/>
            <person name="Kuo A."/>
            <person name="Drula E."/>
            <person name="Varga T."/>
            <person name="Kohler A."/>
            <person name="Feng B."/>
            <person name="Cao Y."/>
            <person name="Lipzen A."/>
            <person name="Daum C."/>
            <person name="Hundley H."/>
            <person name="Pangilinan J."/>
            <person name="Johnson J."/>
            <person name="Barry K."/>
            <person name="LaButti K."/>
            <person name="Ng V."/>
            <person name="Ahrendt S."/>
            <person name="Min B."/>
            <person name="Choi I.G."/>
            <person name="Park H."/>
            <person name="Plett J.M."/>
            <person name="Magnuson J."/>
            <person name="Spatafora J.W."/>
            <person name="Nagy L.G."/>
            <person name="Henrissat B."/>
            <person name="Grigoriev I.V."/>
            <person name="Yang Z.L."/>
            <person name="Xu J."/>
            <person name="Martin F.M."/>
        </authorList>
    </citation>
    <scope>NUCLEOTIDE SEQUENCE</scope>
    <source>
        <strain evidence="1">KUC20120723A-06</strain>
    </source>
</reference>
<name>A0ACB8BGV4_9AGAM</name>
<keyword evidence="2" id="KW-1185">Reference proteome</keyword>
<proteinExistence type="predicted"/>
<evidence type="ECO:0000313" key="1">
    <source>
        <dbReference type="EMBL" id="KAH7924605.1"/>
    </source>
</evidence>
<dbReference type="EMBL" id="MU266420">
    <property type="protein sequence ID" value="KAH7924605.1"/>
    <property type="molecule type" value="Genomic_DNA"/>
</dbReference>
<dbReference type="Proteomes" id="UP000790709">
    <property type="component" value="Unassembled WGS sequence"/>
</dbReference>